<comment type="caution">
    <text evidence="1">The sequence shown here is derived from an EMBL/GenBank/DDBJ whole genome shotgun (WGS) entry which is preliminary data.</text>
</comment>
<protein>
    <submittedName>
        <fullName evidence="1">Uncharacterized protein</fullName>
    </submittedName>
</protein>
<dbReference type="Proteomes" id="UP001372338">
    <property type="component" value="Unassembled WGS sequence"/>
</dbReference>
<name>A0AAN9E6L1_CROPI</name>
<organism evidence="1 2">
    <name type="scientific">Crotalaria pallida</name>
    <name type="common">Smooth rattlebox</name>
    <name type="synonym">Crotalaria striata</name>
    <dbReference type="NCBI Taxonomy" id="3830"/>
    <lineage>
        <taxon>Eukaryota</taxon>
        <taxon>Viridiplantae</taxon>
        <taxon>Streptophyta</taxon>
        <taxon>Embryophyta</taxon>
        <taxon>Tracheophyta</taxon>
        <taxon>Spermatophyta</taxon>
        <taxon>Magnoliopsida</taxon>
        <taxon>eudicotyledons</taxon>
        <taxon>Gunneridae</taxon>
        <taxon>Pentapetalae</taxon>
        <taxon>rosids</taxon>
        <taxon>fabids</taxon>
        <taxon>Fabales</taxon>
        <taxon>Fabaceae</taxon>
        <taxon>Papilionoideae</taxon>
        <taxon>50 kb inversion clade</taxon>
        <taxon>genistoids sensu lato</taxon>
        <taxon>core genistoids</taxon>
        <taxon>Crotalarieae</taxon>
        <taxon>Crotalaria</taxon>
    </lineage>
</organism>
<sequence>MDSNSSSSSSEITTSTWKYDVPQDVEIENIIEKVSRNLDQYKFSSLPNNLVATPSLVEELQKLAGRVKESTLVNLTENPEKEIKGILRREIRRGFKQSF</sequence>
<evidence type="ECO:0000313" key="1">
    <source>
        <dbReference type="EMBL" id="KAK7247070.1"/>
    </source>
</evidence>
<dbReference type="EMBL" id="JAYWIO010000008">
    <property type="protein sequence ID" value="KAK7247070.1"/>
    <property type="molecule type" value="Genomic_DNA"/>
</dbReference>
<accession>A0AAN9E6L1</accession>
<dbReference type="AlphaFoldDB" id="A0AAN9E6L1"/>
<reference evidence="1 2" key="1">
    <citation type="submission" date="2024-01" db="EMBL/GenBank/DDBJ databases">
        <title>The genomes of 5 underutilized Papilionoideae crops provide insights into root nodulation and disease resistanc.</title>
        <authorList>
            <person name="Yuan L."/>
        </authorList>
    </citation>
    <scope>NUCLEOTIDE SEQUENCE [LARGE SCALE GENOMIC DNA]</scope>
    <source>
        <strain evidence="1">ZHUSHIDOU_FW_LH</strain>
        <tissue evidence="1">Leaf</tissue>
    </source>
</reference>
<evidence type="ECO:0000313" key="2">
    <source>
        <dbReference type="Proteomes" id="UP001372338"/>
    </source>
</evidence>
<keyword evidence="2" id="KW-1185">Reference proteome</keyword>
<gene>
    <name evidence="1" type="ORF">RIF29_41946</name>
</gene>
<proteinExistence type="predicted"/>